<evidence type="ECO:0000256" key="6">
    <source>
        <dbReference type="SAM" id="Coils"/>
    </source>
</evidence>
<evidence type="ECO:0000256" key="3">
    <source>
        <dbReference type="ARBA" id="ARBA00021840"/>
    </source>
</evidence>
<evidence type="ECO:0000256" key="7">
    <source>
        <dbReference type="SAM" id="Phobius"/>
    </source>
</evidence>
<feature type="coiled-coil region" evidence="6">
    <location>
        <begin position="48"/>
        <end position="92"/>
    </location>
</feature>
<evidence type="ECO:0000313" key="8">
    <source>
        <dbReference type="EMBL" id="PCI96917.1"/>
    </source>
</evidence>
<evidence type="ECO:0000256" key="1">
    <source>
        <dbReference type="ARBA" id="ARBA00003416"/>
    </source>
</evidence>
<dbReference type="GO" id="GO:0006310">
    <property type="term" value="P:DNA recombination"/>
    <property type="evidence" value="ECO:0007669"/>
    <property type="project" value="UniProtKB-KW"/>
</dbReference>
<gene>
    <name evidence="8" type="ORF">COB13_16850</name>
</gene>
<protein>
    <recommendedName>
        <fullName evidence="3">DNA recombination protein RmuC homolog</fullName>
    </recommendedName>
</protein>
<keyword evidence="7" id="KW-0812">Transmembrane</keyword>
<sequence length="424" mass="48072">MLQDQSFTFGTMIFSAYEFYTLLGFGFLVLLIVFAIAMFNRSQKRAAKFQIQLERSRYETDMARLEAEKGKNQQLENRMMDLIKTNAELSGKIKNLGDIQAHQQSGLARALNERMDNLGHKVGQSLNQNQKNTFESLTHINSRLSLIDNAQKNITELSSHVVDLQNILRNKQARGAFGQGQMEAIIADGLPTNAYDFQATLSNGKRPDCLIHLPNQSASIVVDAKFPLEGFRAWQEARNEAEAKAAKAQVRISVKKHIADIADKYFIAGETQDNAIMFVPSEYIFVEIHENFDDLIQESHRRRVFIASPNMLMLAIHTIQSILKDAKMREQAHLIQNEVGSMMDDMRRLDTRVANLSKHFAMIEKDVVAIQTSTTKIFKKGQRIDSLELAEEAAEAVESQKTPQNPEFDSSIEQYLQQDKLNDA</sequence>
<name>A0A2A4YRK4_9PROT</name>
<dbReference type="AlphaFoldDB" id="A0A2A4YRK4"/>
<evidence type="ECO:0000256" key="5">
    <source>
        <dbReference type="ARBA" id="ARBA00023172"/>
    </source>
</evidence>
<reference key="1">
    <citation type="submission" date="2017-08" db="EMBL/GenBank/DDBJ databases">
        <title>A dynamic microbial community with high functional redundancy inhabits the cold, oxic subseafloor aquifer.</title>
        <authorList>
            <person name="Tully B.J."/>
            <person name="Wheat C.G."/>
            <person name="Glazer B.T."/>
            <person name="Huber J.A."/>
        </authorList>
    </citation>
    <scope>NUCLEOTIDE SEQUENCE [LARGE SCALE GENOMIC DNA]</scope>
</reference>
<accession>A0A2A4YRK4</accession>
<evidence type="ECO:0000256" key="2">
    <source>
        <dbReference type="ARBA" id="ARBA00009840"/>
    </source>
</evidence>
<reference evidence="8" key="2">
    <citation type="journal article" date="2018" name="ISME J.">
        <title>A dynamic microbial community with high functional redundancy inhabits the cold, oxic subseafloor aquifer.</title>
        <authorList>
            <person name="Tully B.J."/>
            <person name="Wheat C.G."/>
            <person name="Glazer B.T."/>
            <person name="Huber J.A."/>
        </authorList>
    </citation>
    <scope>NUCLEOTIDE SEQUENCE</scope>
    <source>
        <strain evidence="8">NORP83</strain>
    </source>
</reference>
<keyword evidence="7" id="KW-1133">Transmembrane helix</keyword>
<keyword evidence="5" id="KW-0233">DNA recombination</keyword>
<evidence type="ECO:0000256" key="4">
    <source>
        <dbReference type="ARBA" id="ARBA00023054"/>
    </source>
</evidence>
<proteinExistence type="inferred from homology"/>
<dbReference type="PANTHER" id="PTHR30563">
    <property type="entry name" value="DNA RECOMBINATION PROTEIN RMUC"/>
    <property type="match status" value="1"/>
</dbReference>
<comment type="function">
    <text evidence="1">Involved in DNA recombination.</text>
</comment>
<dbReference type="PANTHER" id="PTHR30563:SF0">
    <property type="entry name" value="DNA RECOMBINATION PROTEIN RMUC"/>
    <property type="match status" value="1"/>
</dbReference>
<feature type="transmembrane region" description="Helical" evidence="7">
    <location>
        <begin position="20"/>
        <end position="39"/>
    </location>
</feature>
<dbReference type="InterPro" id="IPR003798">
    <property type="entry name" value="DNA_recombination_RmuC"/>
</dbReference>
<dbReference type="EMBL" id="NVUS01000036">
    <property type="protein sequence ID" value="PCI96917.1"/>
    <property type="molecule type" value="Genomic_DNA"/>
</dbReference>
<organism evidence="8">
    <name type="scientific">OCS116 cluster bacterium</name>
    <dbReference type="NCBI Taxonomy" id="2030921"/>
    <lineage>
        <taxon>Bacteria</taxon>
        <taxon>Pseudomonadati</taxon>
        <taxon>Pseudomonadota</taxon>
        <taxon>Alphaproteobacteria</taxon>
        <taxon>OCS116 cluster</taxon>
    </lineage>
</organism>
<keyword evidence="4 6" id="KW-0175">Coiled coil</keyword>
<comment type="similarity">
    <text evidence="2">Belongs to the RmuC family.</text>
</comment>
<keyword evidence="7" id="KW-0472">Membrane</keyword>
<dbReference type="Pfam" id="PF02646">
    <property type="entry name" value="RmuC"/>
    <property type="match status" value="1"/>
</dbReference>
<comment type="caution">
    <text evidence="8">The sequence shown here is derived from an EMBL/GenBank/DDBJ whole genome shotgun (WGS) entry which is preliminary data.</text>
</comment>